<comment type="similarity">
    <text evidence="1">Belongs to the TACO1 family.</text>
</comment>
<evidence type="ECO:0000256" key="3">
    <source>
        <dbReference type="ARBA" id="ARBA00023015"/>
    </source>
</evidence>
<feature type="domain" description="TACO1/YebC-like second and third" evidence="6">
    <location>
        <begin position="136"/>
        <end position="175"/>
    </location>
</feature>
<dbReference type="EMBL" id="MHRT01000001">
    <property type="protein sequence ID" value="OHA29722.1"/>
    <property type="molecule type" value="Genomic_DNA"/>
</dbReference>
<dbReference type="Pfam" id="PF20772">
    <property type="entry name" value="TACO1_YebC_N"/>
    <property type="match status" value="1"/>
</dbReference>
<accession>A0A1G2N342</accession>
<dbReference type="Gene3D" id="3.30.70.980">
    <property type="match status" value="1"/>
</dbReference>
<feature type="domain" description="TACO1/YebC-like N-terminal" evidence="7">
    <location>
        <begin position="5"/>
        <end position="74"/>
    </location>
</feature>
<dbReference type="InterPro" id="IPR029072">
    <property type="entry name" value="YebC-like"/>
</dbReference>
<dbReference type="AlphaFoldDB" id="A0A1G2N342"/>
<dbReference type="InterPro" id="IPR026564">
    <property type="entry name" value="Transcrip_reg_TACO1-like_dom3"/>
</dbReference>
<dbReference type="SUPFAM" id="SSF75625">
    <property type="entry name" value="YebC-like"/>
    <property type="match status" value="1"/>
</dbReference>
<feature type="domain" description="TACO1/YebC-like second and third" evidence="6">
    <location>
        <begin position="80"/>
        <end position="134"/>
    </location>
</feature>
<keyword evidence="4" id="KW-0238">DNA-binding</keyword>
<reference evidence="8 9" key="1">
    <citation type="journal article" date="2016" name="Nat. Commun.">
        <title>Thousands of microbial genomes shed light on interconnected biogeochemical processes in an aquifer system.</title>
        <authorList>
            <person name="Anantharaman K."/>
            <person name="Brown C.T."/>
            <person name="Hug L.A."/>
            <person name="Sharon I."/>
            <person name="Castelle C.J."/>
            <person name="Probst A.J."/>
            <person name="Thomas B.C."/>
            <person name="Singh A."/>
            <person name="Wilkins M.J."/>
            <person name="Karaoz U."/>
            <person name="Brodie E.L."/>
            <person name="Williams K.H."/>
            <person name="Hubbard S.S."/>
            <person name="Banfield J.F."/>
        </authorList>
    </citation>
    <scope>NUCLEOTIDE SEQUENCE [LARGE SCALE GENOMIC DNA]</scope>
</reference>
<protein>
    <recommendedName>
        <fullName evidence="10">Transcriptional regulator</fullName>
    </recommendedName>
</protein>
<proteinExistence type="inferred from homology"/>
<organism evidence="8 9">
    <name type="scientific">Candidatus Taylorbacteria bacterium RIFCSPHIGHO2_12_FULL_45_16</name>
    <dbReference type="NCBI Taxonomy" id="1802315"/>
    <lineage>
        <taxon>Bacteria</taxon>
        <taxon>Candidatus Tayloriibacteriota</taxon>
    </lineage>
</organism>
<dbReference type="PANTHER" id="PTHR12532:SF6">
    <property type="entry name" value="TRANSCRIPTIONAL REGULATORY PROTEIN YEBC-RELATED"/>
    <property type="match status" value="1"/>
</dbReference>
<comment type="caution">
    <text evidence="8">The sequence shown here is derived from an EMBL/GenBank/DDBJ whole genome shotgun (WGS) entry which is preliminary data.</text>
</comment>
<dbReference type="GO" id="GO:0005829">
    <property type="term" value="C:cytosol"/>
    <property type="evidence" value="ECO:0007669"/>
    <property type="project" value="TreeGrafter"/>
</dbReference>
<evidence type="ECO:0000256" key="4">
    <source>
        <dbReference type="ARBA" id="ARBA00023125"/>
    </source>
</evidence>
<evidence type="ECO:0000259" key="7">
    <source>
        <dbReference type="Pfam" id="PF20772"/>
    </source>
</evidence>
<dbReference type="InterPro" id="IPR002876">
    <property type="entry name" value="Transcrip_reg_TACO1-like"/>
</dbReference>
<dbReference type="Gene3D" id="1.10.10.200">
    <property type="match status" value="1"/>
</dbReference>
<evidence type="ECO:0000256" key="1">
    <source>
        <dbReference type="ARBA" id="ARBA00008724"/>
    </source>
</evidence>
<keyword evidence="5" id="KW-0804">Transcription</keyword>
<evidence type="ECO:0000256" key="5">
    <source>
        <dbReference type="ARBA" id="ARBA00023163"/>
    </source>
</evidence>
<dbReference type="InterPro" id="IPR048300">
    <property type="entry name" value="TACO1_YebC-like_2nd/3rd_dom"/>
</dbReference>
<dbReference type="PANTHER" id="PTHR12532">
    <property type="entry name" value="TRANSLATIONAL ACTIVATOR OF CYTOCHROME C OXIDASE 1"/>
    <property type="match status" value="1"/>
</dbReference>
<dbReference type="InterPro" id="IPR049083">
    <property type="entry name" value="TACO1_YebC_N"/>
</dbReference>
<evidence type="ECO:0000313" key="8">
    <source>
        <dbReference type="EMBL" id="OHA29722.1"/>
    </source>
</evidence>
<keyword evidence="3" id="KW-0805">Transcription regulation</keyword>
<dbReference type="Proteomes" id="UP000178089">
    <property type="component" value="Unassembled WGS sequence"/>
</dbReference>
<evidence type="ECO:0008006" key="10">
    <source>
        <dbReference type="Google" id="ProtNLM"/>
    </source>
</evidence>
<evidence type="ECO:0000256" key="2">
    <source>
        <dbReference type="ARBA" id="ARBA00022490"/>
    </source>
</evidence>
<gene>
    <name evidence="8" type="ORF">A3F51_03285</name>
</gene>
<dbReference type="GO" id="GO:0003677">
    <property type="term" value="F:DNA binding"/>
    <property type="evidence" value="ECO:0007669"/>
    <property type="project" value="UniProtKB-KW"/>
</dbReference>
<keyword evidence="2" id="KW-0963">Cytoplasm</keyword>
<dbReference type="InterPro" id="IPR017856">
    <property type="entry name" value="Integrase-like_N"/>
</dbReference>
<dbReference type="Pfam" id="PF01709">
    <property type="entry name" value="Transcrip_reg"/>
    <property type="match status" value="2"/>
</dbReference>
<evidence type="ECO:0000259" key="6">
    <source>
        <dbReference type="Pfam" id="PF01709"/>
    </source>
</evidence>
<sequence>MSGHNKYSKIKHIKAKNDAQKSKHFGKLVRLITVEAKKAHGNLSSPGLAAAIEKARGENMPNDTIDRAIKKATTDNSATMESIIYETYGPGGIAILIEALTDNKNKAAQEIKHILATHGFELASPGSASWAFKKDHATWNATTTMSLEDADIELLTKLVEKLEENDEVQAVFTNAE</sequence>
<dbReference type="STRING" id="1802315.A3F51_03285"/>
<name>A0A1G2N342_9BACT</name>
<evidence type="ECO:0000313" key="9">
    <source>
        <dbReference type="Proteomes" id="UP000178089"/>
    </source>
</evidence>